<proteinExistence type="inferred from homology"/>
<dbReference type="AlphaFoldDB" id="A0A9R0EZF7"/>
<dbReference type="InterPro" id="IPR032416">
    <property type="entry name" value="Peptidase_M24_C"/>
</dbReference>
<evidence type="ECO:0000256" key="2">
    <source>
        <dbReference type="ARBA" id="ARBA00008766"/>
    </source>
</evidence>
<evidence type="ECO:0000256" key="1">
    <source>
        <dbReference type="ARBA" id="ARBA00001936"/>
    </source>
</evidence>
<dbReference type="GeneID" id="118280984"/>
<accession>A0A9R0EZF7</accession>
<feature type="domain" description="Peptidase M24" evidence="7">
    <location>
        <begin position="403"/>
        <end position="617"/>
    </location>
</feature>
<dbReference type="Proteomes" id="UP000829999">
    <property type="component" value="Chromosome 19"/>
</dbReference>
<dbReference type="SUPFAM" id="SSF53092">
    <property type="entry name" value="Creatinase/prolidase N-terminal domain"/>
    <property type="match status" value="2"/>
</dbReference>
<keyword evidence="11" id="KW-0645">Protease</keyword>
<dbReference type="InterPro" id="IPR036005">
    <property type="entry name" value="Creatinase/aminopeptidase-like"/>
</dbReference>
<dbReference type="FunFam" id="3.90.230.10:FF:000007">
    <property type="entry name" value="Xaa-Pro aminopeptidase P"/>
    <property type="match status" value="1"/>
</dbReference>
<organism evidence="10 11">
    <name type="scientific">Spodoptera frugiperda</name>
    <name type="common">Fall armyworm</name>
    <dbReference type="NCBI Taxonomy" id="7108"/>
    <lineage>
        <taxon>Eukaryota</taxon>
        <taxon>Metazoa</taxon>
        <taxon>Ecdysozoa</taxon>
        <taxon>Arthropoda</taxon>
        <taxon>Hexapoda</taxon>
        <taxon>Insecta</taxon>
        <taxon>Pterygota</taxon>
        <taxon>Neoptera</taxon>
        <taxon>Endopterygota</taxon>
        <taxon>Lepidoptera</taxon>
        <taxon>Glossata</taxon>
        <taxon>Ditrysia</taxon>
        <taxon>Noctuoidea</taxon>
        <taxon>Noctuidae</taxon>
        <taxon>Amphipyrinae</taxon>
        <taxon>Spodoptera</taxon>
    </lineage>
</organism>
<dbReference type="InterPro" id="IPR033740">
    <property type="entry name" value="Pept_M24B"/>
</dbReference>
<keyword evidence="5" id="KW-0464">Manganese</keyword>
<dbReference type="SUPFAM" id="SSF55920">
    <property type="entry name" value="Creatinase/aminopeptidase"/>
    <property type="match status" value="1"/>
</dbReference>
<dbReference type="InterPro" id="IPR000994">
    <property type="entry name" value="Pept_M24"/>
</dbReference>
<evidence type="ECO:0000256" key="5">
    <source>
        <dbReference type="ARBA" id="ARBA00023211"/>
    </source>
</evidence>
<gene>
    <name evidence="11" type="primary">LOC118280984</name>
</gene>
<comment type="similarity">
    <text evidence="2">Belongs to the peptidase M24B family.</text>
</comment>
<evidence type="ECO:0000256" key="6">
    <source>
        <dbReference type="SAM" id="SignalP"/>
    </source>
</evidence>
<evidence type="ECO:0000313" key="10">
    <source>
        <dbReference type="Proteomes" id="UP000829999"/>
    </source>
</evidence>
<dbReference type="OrthoDB" id="9995434at2759"/>
<dbReference type="CDD" id="cd01085">
    <property type="entry name" value="APP"/>
    <property type="match status" value="1"/>
</dbReference>
<dbReference type="Pfam" id="PF01321">
    <property type="entry name" value="Creatinase_N"/>
    <property type="match status" value="1"/>
</dbReference>
<dbReference type="PANTHER" id="PTHR43763:SF6">
    <property type="entry name" value="XAA-PRO AMINOPEPTIDASE 1"/>
    <property type="match status" value="1"/>
</dbReference>
<evidence type="ECO:0000256" key="4">
    <source>
        <dbReference type="ARBA" id="ARBA00022801"/>
    </source>
</evidence>
<dbReference type="GO" id="GO:0070006">
    <property type="term" value="F:metalloaminopeptidase activity"/>
    <property type="evidence" value="ECO:0007669"/>
    <property type="project" value="InterPro"/>
</dbReference>
<comment type="cofactor">
    <cofactor evidence="1">
        <name>Mn(2+)</name>
        <dbReference type="ChEBI" id="CHEBI:29035"/>
    </cofactor>
</comment>
<dbReference type="GO" id="GO:0046872">
    <property type="term" value="F:metal ion binding"/>
    <property type="evidence" value="ECO:0007669"/>
    <property type="project" value="UniProtKB-KW"/>
</dbReference>
<feature type="domain" description="Creatinase N-terminal" evidence="8">
    <location>
        <begin position="78"/>
        <end position="209"/>
    </location>
</feature>
<evidence type="ECO:0000259" key="8">
    <source>
        <dbReference type="Pfam" id="PF01321"/>
    </source>
</evidence>
<dbReference type="Pfam" id="PF16189">
    <property type="entry name" value="Creatinase_N_2"/>
    <property type="match status" value="1"/>
</dbReference>
<dbReference type="InterPro" id="IPR029149">
    <property type="entry name" value="Creatin/AminoP/Spt16_N"/>
</dbReference>
<keyword evidence="10" id="KW-1185">Reference proteome</keyword>
<dbReference type="CTD" id="35029"/>
<dbReference type="RefSeq" id="XP_050556954.1">
    <property type="nucleotide sequence ID" value="XM_050700997.1"/>
</dbReference>
<feature type="chain" id="PRO_5040478533" evidence="6">
    <location>
        <begin position="19"/>
        <end position="711"/>
    </location>
</feature>
<reference evidence="11" key="1">
    <citation type="submission" date="2025-08" db="UniProtKB">
        <authorList>
            <consortium name="RefSeq"/>
        </authorList>
    </citation>
    <scope>IDENTIFICATION</scope>
    <source>
        <tissue evidence="11">Whole larval tissue</tissue>
    </source>
</reference>
<dbReference type="Gene3D" id="3.40.350.10">
    <property type="entry name" value="Creatinase/prolidase N-terminal domain"/>
    <property type="match status" value="2"/>
</dbReference>
<dbReference type="InterPro" id="IPR050422">
    <property type="entry name" value="X-Pro_aminopeptidase_P"/>
</dbReference>
<feature type="signal peptide" evidence="6">
    <location>
        <begin position="1"/>
        <end position="18"/>
    </location>
</feature>
<keyword evidence="6" id="KW-0732">Signal</keyword>
<dbReference type="PANTHER" id="PTHR43763">
    <property type="entry name" value="XAA-PRO AMINOPEPTIDASE 1"/>
    <property type="match status" value="1"/>
</dbReference>
<feature type="domain" description="Peptidase M24 C-terminal" evidence="9">
    <location>
        <begin position="643"/>
        <end position="706"/>
    </location>
</feature>
<dbReference type="Pfam" id="PF00557">
    <property type="entry name" value="Peptidase_M24"/>
    <property type="match status" value="1"/>
</dbReference>
<evidence type="ECO:0000313" key="11">
    <source>
        <dbReference type="RefSeq" id="XP_050556954.1"/>
    </source>
</evidence>
<evidence type="ECO:0000256" key="3">
    <source>
        <dbReference type="ARBA" id="ARBA00022723"/>
    </source>
</evidence>
<dbReference type="Pfam" id="PF16188">
    <property type="entry name" value="Peptidase_M24_C"/>
    <property type="match status" value="1"/>
</dbReference>
<dbReference type="InterPro" id="IPR000587">
    <property type="entry name" value="Creatinase_N"/>
</dbReference>
<keyword evidence="4" id="KW-0378">Hydrolase</keyword>
<dbReference type="FunFam" id="3.40.350.10:FF:000003">
    <property type="entry name" value="Xaa-pro aminopeptidase P"/>
    <property type="match status" value="1"/>
</dbReference>
<name>A0A9R0EZF7_SPOFR</name>
<keyword evidence="11" id="KW-0031">Aminopeptidase</keyword>
<protein>
    <submittedName>
        <fullName evidence="11">Xaa-Pro aminopeptidase ApepP</fullName>
    </submittedName>
</protein>
<keyword evidence="3" id="KW-0479">Metal-binding</keyword>
<evidence type="ECO:0000259" key="7">
    <source>
        <dbReference type="Pfam" id="PF00557"/>
    </source>
</evidence>
<evidence type="ECO:0000259" key="9">
    <source>
        <dbReference type="Pfam" id="PF16188"/>
    </source>
</evidence>
<dbReference type="GO" id="GO:0005737">
    <property type="term" value="C:cytoplasm"/>
    <property type="evidence" value="ECO:0007669"/>
    <property type="project" value="UniProtKB-ARBA"/>
</dbReference>
<sequence length="711" mass="78621">MLLKCVLAIFTIANAVSGSSRSASHGDSKHNKLIKGNSLSVHSANSKSYGVQVSPSHNFACVFSVEEGGDQNKMSLQRLTTLRAIMSSQPRPLAAYIIPTCDAHNSEYIAPVDARREWISGFTGSAGTAVVTPSAALLWTDGRYYTQFEQEADLSLWTLMKQSLPETPTMEKWLVTNLTEGSAVGVDPHTFSREEWNPLQSALSKHNMVLLPVGSNLVDEARKQCGEHLPLRPCNDIIALPLKFTGKCAGDKISELRAKMEEKKASALVITALDEVAYTLNLRGSDIEYNPVFFSYLIITPTAVLLFTAKELTAALCLQLAEENVHLQWYPYDSVEEHLKTMAKELSETGCKHSIWLSSDSSEAIHRAASGADILATPLNIISEVSPVSLMKLTKNDVELQGFRDCHVRDGIAVVRLLKWLHEEIDSGKEVTEIQAADKLLEFRKDEEHFMGPSFSTIPGSGANGAIIHYCPSRDGAQKVIEKEDMFILDSGGQYMDGTTDITRTRHLSRAPTTEQKTAFTRVLQGQIMVGASLFPQGVKGNVLDSFARHALWEVGLDYAHGTGHGVGHFLNVHEGPCGVSWRPYPHDPGLKPGQVLSNEPGYYKVGAFGIRHEDLVETIRVTKETEHPRAAGLLGDFDGRGVLGFRTLTLVPHQRDCIDPCLMSDFQLQYLNNYHKRVFDTLGPILKERRLHDEYTWLQNECAPLIRGTN</sequence>
<dbReference type="Gene3D" id="3.90.230.10">
    <property type="entry name" value="Creatinase/methionine aminopeptidase superfamily"/>
    <property type="match status" value="1"/>
</dbReference>